<reference evidence="3" key="1">
    <citation type="journal article" date="2019" name="Int. J. Syst. Evol. Microbiol.">
        <title>The Global Catalogue of Microorganisms (GCM) 10K type strain sequencing project: providing services to taxonomists for standard genome sequencing and annotation.</title>
        <authorList>
            <consortium name="The Broad Institute Genomics Platform"/>
            <consortium name="The Broad Institute Genome Sequencing Center for Infectious Disease"/>
            <person name="Wu L."/>
            <person name="Ma J."/>
        </authorList>
    </citation>
    <scope>NUCLEOTIDE SEQUENCE [LARGE SCALE GENOMIC DNA]</scope>
    <source>
        <strain evidence="3">ICMP 6774ER</strain>
    </source>
</reference>
<evidence type="ECO:0000313" key="3">
    <source>
        <dbReference type="Proteomes" id="UP001597368"/>
    </source>
</evidence>
<organism evidence="2 3">
    <name type="scientific">Nonomuraea mangrovi</name>
    <dbReference type="NCBI Taxonomy" id="2316207"/>
    <lineage>
        <taxon>Bacteria</taxon>
        <taxon>Bacillati</taxon>
        <taxon>Actinomycetota</taxon>
        <taxon>Actinomycetes</taxon>
        <taxon>Streptosporangiales</taxon>
        <taxon>Streptosporangiaceae</taxon>
        <taxon>Nonomuraea</taxon>
    </lineage>
</organism>
<dbReference type="Pfam" id="PF13601">
    <property type="entry name" value="HTH_34"/>
    <property type="match status" value="1"/>
</dbReference>
<dbReference type="SUPFAM" id="SSF46785">
    <property type="entry name" value="Winged helix' DNA-binding domain"/>
    <property type="match status" value="1"/>
</dbReference>
<accession>A0ABW4T6B5</accession>
<dbReference type="PANTHER" id="PTHR37318:SF1">
    <property type="entry name" value="BSL7504 PROTEIN"/>
    <property type="match status" value="1"/>
</dbReference>
<proteinExistence type="predicted"/>
<feature type="domain" description="Winged helix DNA-binding" evidence="1">
    <location>
        <begin position="17"/>
        <end position="95"/>
    </location>
</feature>
<dbReference type="InterPro" id="IPR027395">
    <property type="entry name" value="WH_DNA-bd_dom"/>
</dbReference>
<dbReference type="Gene3D" id="1.10.10.10">
    <property type="entry name" value="Winged helix-like DNA-binding domain superfamily/Winged helix DNA-binding domain"/>
    <property type="match status" value="1"/>
</dbReference>
<dbReference type="InterPro" id="IPR036390">
    <property type="entry name" value="WH_DNA-bd_sf"/>
</dbReference>
<keyword evidence="3" id="KW-1185">Reference proteome</keyword>
<evidence type="ECO:0000313" key="2">
    <source>
        <dbReference type="EMBL" id="MFD1936907.1"/>
    </source>
</evidence>
<protein>
    <submittedName>
        <fullName evidence="2">Winged helix-turn-helix domain-containing protein</fullName>
    </submittedName>
</protein>
<comment type="caution">
    <text evidence="2">The sequence shown here is derived from an EMBL/GenBank/DDBJ whole genome shotgun (WGS) entry which is preliminary data.</text>
</comment>
<dbReference type="Proteomes" id="UP001597368">
    <property type="component" value="Unassembled WGS sequence"/>
</dbReference>
<dbReference type="RefSeq" id="WP_379577618.1">
    <property type="nucleotide sequence ID" value="NZ_JBHUFV010000054.1"/>
</dbReference>
<dbReference type="InterPro" id="IPR036388">
    <property type="entry name" value="WH-like_DNA-bd_sf"/>
</dbReference>
<dbReference type="PANTHER" id="PTHR37318">
    <property type="entry name" value="BSL7504 PROTEIN"/>
    <property type="match status" value="1"/>
</dbReference>
<evidence type="ECO:0000259" key="1">
    <source>
        <dbReference type="Pfam" id="PF13601"/>
    </source>
</evidence>
<sequence length="98" mass="10794">MSAHPRHELDEIIHAPVRLSIMAALAAADRADFRFLKETIEVSDSLLSKHMLILEEAGYVKVSKGFVGKRPRTSLSLTDEGRAAFATYTAVLRRITGA</sequence>
<gene>
    <name evidence="2" type="ORF">ACFSKW_36100</name>
</gene>
<dbReference type="EMBL" id="JBHUFV010000054">
    <property type="protein sequence ID" value="MFD1936907.1"/>
    <property type="molecule type" value="Genomic_DNA"/>
</dbReference>
<name>A0ABW4T6B5_9ACTN</name>